<proteinExistence type="predicted"/>
<sequence length="83" mass="9860">MDKQVRAYFYTENDAESAKADLESYGIDEERIEPFQSDEGINLKEVFKLTDEDRITHMLYFRVDNKYMTEVKETIKAHNGQME</sequence>
<protein>
    <submittedName>
        <fullName evidence="1">Uncharacterized protein</fullName>
    </submittedName>
</protein>
<accession>A0A838CTY7</accession>
<keyword evidence="2" id="KW-1185">Reference proteome</keyword>
<dbReference type="RefSeq" id="WP_181472407.1">
    <property type="nucleotide sequence ID" value="NZ_JACEFG010000002.1"/>
</dbReference>
<dbReference type="AlphaFoldDB" id="A0A838CTY7"/>
<comment type="caution">
    <text evidence="1">The sequence shown here is derived from an EMBL/GenBank/DDBJ whole genome shotgun (WGS) entry which is preliminary data.</text>
</comment>
<gene>
    <name evidence="1" type="ORF">H0266_10845</name>
</gene>
<name>A0A838CTY7_9BACI</name>
<evidence type="ECO:0000313" key="1">
    <source>
        <dbReference type="EMBL" id="MBA2175391.1"/>
    </source>
</evidence>
<reference evidence="1 2" key="1">
    <citation type="journal article" date="2004" name="Extremophiles">
        <title>Halobacillus locisalis sp. nov., a halophilic bacterium isolated from a marine solar saltern of the Yellow Sea in Korea.</title>
        <authorList>
            <person name="Yoon J.H."/>
            <person name="Kang K.H."/>
            <person name="Oh T.K."/>
            <person name="Park Y.H."/>
        </authorList>
    </citation>
    <scope>NUCLEOTIDE SEQUENCE [LARGE SCALE GENOMIC DNA]</scope>
    <source>
        <strain evidence="1 2">KCTC 3788</strain>
    </source>
</reference>
<organism evidence="1 2">
    <name type="scientific">Halobacillus locisalis</name>
    <dbReference type="NCBI Taxonomy" id="220753"/>
    <lineage>
        <taxon>Bacteria</taxon>
        <taxon>Bacillati</taxon>
        <taxon>Bacillota</taxon>
        <taxon>Bacilli</taxon>
        <taxon>Bacillales</taxon>
        <taxon>Bacillaceae</taxon>
        <taxon>Halobacillus</taxon>
    </lineage>
</organism>
<evidence type="ECO:0000313" key="2">
    <source>
        <dbReference type="Proteomes" id="UP000571017"/>
    </source>
</evidence>
<dbReference type="Proteomes" id="UP000571017">
    <property type="component" value="Unassembled WGS sequence"/>
</dbReference>
<dbReference type="EMBL" id="JACEFG010000002">
    <property type="protein sequence ID" value="MBA2175391.1"/>
    <property type="molecule type" value="Genomic_DNA"/>
</dbReference>